<evidence type="ECO:0000313" key="2">
    <source>
        <dbReference type="Proteomes" id="UP000273054"/>
    </source>
</evidence>
<dbReference type="EMBL" id="LT994651">
    <property type="protein sequence ID" value="SPN78810.1"/>
    <property type="molecule type" value="Genomic_DNA"/>
</dbReference>
<organism evidence="1">
    <name type="scientific">Brazilian cedratvirus IHUMI</name>
    <dbReference type="NCBI Taxonomy" id="2126980"/>
    <lineage>
        <taxon>Viruses</taxon>
        <taxon>Pithoviruses</taxon>
        <taxon>Orthocedratvirinae</taxon>
        <taxon>Alphacedratvirus</taxon>
        <taxon>Alphacedratvirus brasiliense</taxon>
    </lineage>
</organism>
<protein>
    <submittedName>
        <fullName evidence="1">Deoxynucleoside monophosphate kinase</fullName>
    </submittedName>
</protein>
<keyword evidence="1" id="KW-0418">Kinase</keyword>
<reference evidence="1" key="1">
    <citation type="submission" date="2018-03" db="EMBL/GenBank/DDBJ databases">
        <authorList>
            <consortium name="Urmite Genomes"/>
        </authorList>
    </citation>
    <scope>NUCLEOTIDE SEQUENCE [LARGE SCALE GENOMIC DNA]</scope>
    <source>
        <strain evidence="1">IHUMI-27.7</strain>
    </source>
</reference>
<proteinExistence type="predicted"/>
<name>A0A2R8FD41_9VIRU</name>
<sequence length="208" mass="24038">MSILGLVAYKRTGKDTLLSLLQTSPLSSFDPDVQTPVYWIIYANPCLSLSYVEGFLRQRRRRVGFADRLKENVHRELGLTEVTEQDKDNLYINGKLLRDYYIEEGARGRAIDPLYWVKSVLPFSLDDAVVVTDVRFPNELDHIEKFDCLTARLYRSQVSQPRADDLTERGLDQAETDLLLVTSEEEFNRALHLFPQYQGYKPVFVLSK</sequence>
<dbReference type="InterPro" id="IPR027417">
    <property type="entry name" value="P-loop_NTPase"/>
</dbReference>
<dbReference type="Proteomes" id="UP000273054">
    <property type="component" value="Segment"/>
</dbReference>
<gene>
    <name evidence="1" type="ORF">BRZCDTV_12</name>
</gene>
<keyword evidence="2" id="KW-1185">Reference proteome</keyword>
<dbReference type="Gene3D" id="3.40.50.300">
    <property type="entry name" value="P-loop containing nucleotide triphosphate hydrolases"/>
    <property type="match status" value="1"/>
</dbReference>
<dbReference type="GO" id="GO:0016301">
    <property type="term" value="F:kinase activity"/>
    <property type="evidence" value="ECO:0007669"/>
    <property type="project" value="UniProtKB-KW"/>
</dbReference>
<evidence type="ECO:0000313" key="1">
    <source>
        <dbReference type="EMBL" id="SPN78810.1"/>
    </source>
</evidence>
<keyword evidence="1" id="KW-0808">Transferase</keyword>
<accession>A0A2R8FD41</accession>